<proteinExistence type="predicted"/>
<dbReference type="PANTHER" id="PTHR32305">
    <property type="match status" value="1"/>
</dbReference>
<dbReference type="Proteomes" id="UP001344906">
    <property type="component" value="Unassembled WGS sequence"/>
</dbReference>
<dbReference type="InterPro" id="IPR022385">
    <property type="entry name" value="Rhs_assc_core"/>
</dbReference>
<sequence>MDNAANVQALDLLGNGTACLVWSSSLPGDVRRPLRYLDLMGGQKPHLLVRTVNNLGAETTVAYAPSTRFYLQDKEAGNPWITKLPFPVHCVETVKVRDTWRNTTFSTTYSYHHGYFDGPEREFRGFGRVEQVDVEDYGTFAAGNASSPYITDDKTLYQPPVKTVTWYHTGAFLDRQRILSHYEHEYFPHWFEDGQSGQQVSGTFQEQSLPEPDLDTLDLSSDEWREALRACKDMMLRQEVYELDVDALATGVHTPVRLFSTAYHNCHIRRLQPRAINQHAVFHVTEGEAITYHYELDLRPDQLTPDPRVAHTLNTRIDEYGNILQAVAVVYPRLGTYVDATLQDGAQELIQHVQSELHLAYSETRYTNDVNDVHEPDSYRLRLPCEALTYELTGIASRDHYFTLDELRAYKLSDLYQTDGTAVEEIAYHLLPNRTSPQKRLVEYARSLFFAATLDAPLALGQLNALALPYESYRLALTNDMLDLVFKDRLQPGVQAALSDKTTGGYLSGADLTTRFGGEAVPGQYWICSGVAGFAPDAAQHFYVPERYTDPFGNPTTLTYDPYDLFIQSSTDALGNLTEVTKFDFRVLAPRQVKDANDNLSEVRFDVLGMPSAVAVMGKGHEGDNLNAFDDALLNPDLAAVQAFFVTGDYDVADARNLLRDAGARHVYYFGETIKDGTTLWGQHPACACSIVRERHAADVPDSALQSAFEYADGTGNVLVKKVQAEPELPGGPLRWIASGKTILNNKGKPVKQYEPYFSPPTVGHRFEEPAEMGVTPVMYYDAVGRVVRTESPDGSYSRVEFSPWHETHYDANDTVSEAGNAWFAHKSAPTASVEEQRAARLAAEHANTPAVTVLDSLGRAVVTIAHNRVGAASAPVDEKYVTFSKLDAEGKTLWIQDPRGNRVMQYIMPPLPDGAYPFNDANNLDAQGFAPCYDIAGNQLFQHSMDAGDRWMLNDAAGKPMFAWNSRGFITRITYDELHRPIALIVTDKDGNTFVAERTVYGETAFGPAKTDATARARAKQTNHLGKPYQLYDGAGVVTNSNYDFKGNLLQNERVLLRDYKAQVDWPEPQLPPQPLPLLLESEAFVSRTRYDALNRPIQMLAPHSTQRVNITQPIYNEAGLLERIDVWLNQLAEPATLLDPATASLHAVTNIDYNAKGQRLLLQYGNGAETSYDYEPDTFRLSRLKTTRASDHALLQNLNYTYDPIGNITQIVDNANDRVYHSNTCVLPGAQYRYDALYRLLAASGREHKGNGQQYDWDDRSRYASTLPNDCQFLQNYVETYRYDPVGNIMQMVHQAGRNLEQPGQVLWNRRYQYALDSNRLLATSLPGDPASLPDYVATPGYSATYTYDPHGNITAMPHLPQMNWDFKDQLSATTGMVSNGNPPPDSVPATTYYVYNAAGQRVRKITARQSGTRQHERIYLGGFELYREYDGSGTSLTLERETLHVMDDKQRIALVETKTIDAHDPTSTLQPLIRYQYGNHLGSVSLELDAAGQIISYEEYTPYGSTAYQAGRSAAEVSLKRYCYTGMERDEESGLNYNGARYYAPWLGRWTKCDPIGLTGGVNLYLYVRSNPIGFVDPTGTDGRSTSFNDFKKSKEWRDYVQAARDLQAANAKMDKFKNSKEYEPLARLEAAESRLEQLRKEQAAKQRELIAAQADLATKRKRAEQAIKQAEEAAIKAEKSAKSARFWTRIAAVPQAIGHTLEAAVACPLAETGIGAIGCIHATTSLYADMQTLSSGNQTPNAFHQMGYGVAKQLGANDKAANFVGGLTDAAGGGASAYVSLSRSAPTLATAGESSMQRPLVGTGTRAQFRADVLATIRNDPNHPLRFLLDDSSSTGFKQLTSRAHASLIENPDIWEAGHIMSDKLGGERLMIQSAWENQVQNLTVERFAGAGVLDNPAVDIGGIAVARSTATWWEELGWLSPGTVARAQVIQ</sequence>
<evidence type="ECO:0000313" key="4">
    <source>
        <dbReference type="EMBL" id="GLV54151.1"/>
    </source>
</evidence>
<feature type="domain" description="Insecticide toxin TcdB middle/C-terminal" evidence="2">
    <location>
        <begin position="227"/>
        <end position="370"/>
    </location>
</feature>
<dbReference type="InterPro" id="IPR050708">
    <property type="entry name" value="T6SS_VgrG/RHS"/>
</dbReference>
<dbReference type="Pfam" id="PF15543">
    <property type="entry name" value="Ntox5"/>
    <property type="match status" value="1"/>
</dbReference>
<dbReference type="PRINTS" id="PR00394">
    <property type="entry name" value="RHSPROTEIN"/>
</dbReference>
<dbReference type="InterPro" id="IPR022045">
    <property type="entry name" value="TcdB_toxin_mid/N"/>
</dbReference>
<gene>
    <name evidence="4" type="ORF">KDH_10000</name>
</gene>
<dbReference type="EMBL" id="BSRI01000001">
    <property type="protein sequence ID" value="GLV54151.1"/>
    <property type="molecule type" value="Genomic_DNA"/>
</dbReference>
<dbReference type="Pfam" id="PF12256">
    <property type="entry name" value="TcdB_toxin_midN"/>
    <property type="match status" value="1"/>
</dbReference>
<feature type="domain" description="Insecticide toxin TcdB middle/N-terminal" evidence="3">
    <location>
        <begin position="5"/>
        <end position="135"/>
    </location>
</feature>
<dbReference type="PANTHER" id="PTHR32305:SF15">
    <property type="entry name" value="PROTEIN RHSA-RELATED"/>
    <property type="match status" value="1"/>
</dbReference>
<reference evidence="4 5" key="1">
    <citation type="submission" date="2023-02" db="EMBL/GenBank/DDBJ databases">
        <title>Dictyobacter halimunensis sp. nov., a new member of the class Ktedonobacteria from forest soil in a geothermal area.</title>
        <authorList>
            <person name="Rachmania M.K."/>
            <person name="Ningsih F."/>
            <person name="Sakai Y."/>
            <person name="Yabe S."/>
            <person name="Yokota A."/>
            <person name="Sjamsuridzal W."/>
        </authorList>
    </citation>
    <scope>NUCLEOTIDE SEQUENCE [LARGE SCALE GENOMIC DNA]</scope>
    <source>
        <strain evidence="4 5">S3.2.2.5</strain>
    </source>
</reference>
<accession>A0ABQ6FMV6</accession>
<dbReference type="InterPro" id="IPR032759">
    <property type="entry name" value="Ntox5"/>
</dbReference>
<feature type="coiled-coil region" evidence="1">
    <location>
        <begin position="1603"/>
        <end position="1684"/>
    </location>
</feature>
<dbReference type="Gene3D" id="2.180.10.10">
    <property type="entry name" value="RHS repeat-associated core"/>
    <property type="match status" value="1"/>
</dbReference>
<dbReference type="RefSeq" id="WP_338247859.1">
    <property type="nucleotide sequence ID" value="NZ_BSRI01000001.1"/>
</dbReference>
<evidence type="ECO:0000259" key="2">
    <source>
        <dbReference type="Pfam" id="PF12255"/>
    </source>
</evidence>
<dbReference type="NCBIfam" id="TIGR03696">
    <property type="entry name" value="Rhs_assc_core"/>
    <property type="match status" value="1"/>
</dbReference>
<protein>
    <submittedName>
        <fullName evidence="4">Uncharacterized protein</fullName>
    </submittedName>
</protein>
<comment type="caution">
    <text evidence="4">The sequence shown here is derived from an EMBL/GenBank/DDBJ whole genome shotgun (WGS) entry which is preliminary data.</text>
</comment>
<name>A0ABQ6FMV6_9CHLR</name>
<evidence type="ECO:0000256" key="1">
    <source>
        <dbReference type="SAM" id="Coils"/>
    </source>
</evidence>
<keyword evidence="5" id="KW-1185">Reference proteome</keyword>
<evidence type="ECO:0000259" key="3">
    <source>
        <dbReference type="Pfam" id="PF12256"/>
    </source>
</evidence>
<dbReference type="InterPro" id="IPR022044">
    <property type="entry name" value="TcdB_toxin_mid/C"/>
</dbReference>
<keyword evidence="1" id="KW-0175">Coiled coil</keyword>
<dbReference type="Pfam" id="PF12255">
    <property type="entry name" value="TcdB_toxin_midC"/>
    <property type="match status" value="1"/>
</dbReference>
<evidence type="ECO:0000313" key="5">
    <source>
        <dbReference type="Proteomes" id="UP001344906"/>
    </source>
</evidence>
<organism evidence="4 5">
    <name type="scientific">Dictyobacter halimunensis</name>
    <dbReference type="NCBI Taxonomy" id="3026934"/>
    <lineage>
        <taxon>Bacteria</taxon>
        <taxon>Bacillati</taxon>
        <taxon>Chloroflexota</taxon>
        <taxon>Ktedonobacteria</taxon>
        <taxon>Ktedonobacterales</taxon>
        <taxon>Dictyobacteraceae</taxon>
        <taxon>Dictyobacter</taxon>
    </lineage>
</organism>